<accession>A0A5A5TZ12</accession>
<name>A0A5A5TZ12_LEUCI</name>
<dbReference type="Pfam" id="PF06081">
    <property type="entry name" value="ArAE_1"/>
    <property type="match status" value="1"/>
</dbReference>
<feature type="transmembrane region" description="Helical" evidence="6">
    <location>
        <begin position="12"/>
        <end position="29"/>
    </location>
</feature>
<evidence type="ECO:0000256" key="4">
    <source>
        <dbReference type="ARBA" id="ARBA00022989"/>
    </source>
</evidence>
<gene>
    <name evidence="7" type="ORF">LCIT_12930</name>
</gene>
<organism evidence="7 8">
    <name type="scientific">Leuconostoc citreum</name>
    <dbReference type="NCBI Taxonomy" id="33964"/>
    <lineage>
        <taxon>Bacteria</taxon>
        <taxon>Bacillati</taxon>
        <taxon>Bacillota</taxon>
        <taxon>Bacilli</taxon>
        <taxon>Lactobacillales</taxon>
        <taxon>Lactobacillaceae</taxon>
        <taxon>Leuconostoc</taxon>
    </lineage>
</organism>
<evidence type="ECO:0000313" key="7">
    <source>
        <dbReference type="EMBL" id="GDZ84051.1"/>
    </source>
</evidence>
<reference evidence="7 8" key="1">
    <citation type="submission" date="2019-04" db="EMBL/GenBank/DDBJ databases">
        <title>A pseudo-fructophilic Leuconostoc citreum strain F192-5 isolated from peel of satsuma mandarin: the first report for isolation and characterization of strain-dependent fructophilic-like characteristics.</title>
        <authorList>
            <person name="Maeno S."/>
            <person name="Tanizawa Y."/>
            <person name="Kajikawa A."/>
            <person name="Kanesaki Y."/>
            <person name="Kubota E."/>
            <person name="Arita M."/>
            <person name="Leon D."/>
            <person name="Endo A."/>
        </authorList>
    </citation>
    <scope>NUCLEOTIDE SEQUENCE [LARGE SCALE GENOMIC DNA]</scope>
    <source>
        <strain evidence="7 8">F192-5</strain>
    </source>
</reference>
<evidence type="ECO:0000256" key="5">
    <source>
        <dbReference type="ARBA" id="ARBA00023136"/>
    </source>
</evidence>
<feature type="transmembrane region" description="Helical" evidence="6">
    <location>
        <begin position="110"/>
        <end position="134"/>
    </location>
</feature>
<keyword evidence="3 6" id="KW-0812">Transmembrane</keyword>
<evidence type="ECO:0000256" key="2">
    <source>
        <dbReference type="ARBA" id="ARBA00022475"/>
    </source>
</evidence>
<dbReference type="InterPro" id="IPR010343">
    <property type="entry name" value="ArAE_1"/>
</dbReference>
<feature type="transmembrane region" description="Helical" evidence="6">
    <location>
        <begin position="57"/>
        <end position="75"/>
    </location>
</feature>
<evidence type="ECO:0000256" key="1">
    <source>
        <dbReference type="ARBA" id="ARBA00004651"/>
    </source>
</evidence>
<evidence type="ECO:0000313" key="8">
    <source>
        <dbReference type="Proteomes" id="UP000323274"/>
    </source>
</evidence>
<keyword evidence="2" id="KW-1003">Cell membrane</keyword>
<evidence type="ECO:0000256" key="3">
    <source>
        <dbReference type="ARBA" id="ARBA00022692"/>
    </source>
</evidence>
<protein>
    <submittedName>
        <fullName evidence="7">FUSC family protein</fullName>
    </submittedName>
</protein>
<dbReference type="Proteomes" id="UP000323274">
    <property type="component" value="Unassembled WGS sequence"/>
</dbReference>
<keyword evidence="4 6" id="KW-1133">Transmembrane helix</keyword>
<keyword evidence="5 6" id="KW-0472">Membrane</keyword>
<dbReference type="EMBL" id="BJJW01000008">
    <property type="protein sequence ID" value="GDZ84051.1"/>
    <property type="molecule type" value="Genomic_DNA"/>
</dbReference>
<dbReference type="AlphaFoldDB" id="A0A5A5TZ12"/>
<dbReference type="RefSeq" id="WP_149334483.1">
    <property type="nucleotide sequence ID" value="NZ_BJJW01000008.1"/>
</dbReference>
<feature type="transmembrane region" description="Helical" evidence="6">
    <location>
        <begin position="82"/>
        <end position="104"/>
    </location>
</feature>
<comment type="caution">
    <text evidence="7">The sequence shown here is derived from an EMBL/GenBank/DDBJ whole genome shotgun (WGS) entry which is preliminary data.</text>
</comment>
<sequence>MQFGKFRIGLRTLKTAMAVMLIITAFYFFKRPPFVAALASVFALRESWDKTLSFAKIRLISNMVGGLLALVYFMVHTSTSHAVWVSMIFLPFLVVVAIVFLDGFNYNSGVIGALAALLMISLNIPSGATVLYVIDRIADTFIGVFVAIAVNRFASPDPKNKA</sequence>
<evidence type="ECO:0000256" key="6">
    <source>
        <dbReference type="SAM" id="Phobius"/>
    </source>
</evidence>
<proteinExistence type="predicted"/>
<dbReference type="GO" id="GO:0005886">
    <property type="term" value="C:plasma membrane"/>
    <property type="evidence" value="ECO:0007669"/>
    <property type="project" value="UniProtKB-SubCell"/>
</dbReference>
<comment type="subcellular location">
    <subcellularLocation>
        <location evidence="1">Cell membrane</location>
        <topology evidence="1">Multi-pass membrane protein</topology>
    </subcellularLocation>
</comment>